<feature type="binding site" evidence="11">
    <location>
        <begin position="60"/>
        <end position="65"/>
    </location>
    <ligand>
        <name>ATP</name>
        <dbReference type="ChEBI" id="CHEBI:30616"/>
    </ligand>
</feature>
<dbReference type="InterPro" id="IPR003959">
    <property type="entry name" value="ATPase_AAA_core"/>
</dbReference>
<dbReference type="FunFam" id="3.40.50.300:FF:000220">
    <property type="entry name" value="ATP-dependent protease ATPase subunit HslU"/>
    <property type="match status" value="1"/>
</dbReference>
<dbReference type="Gene3D" id="1.10.8.60">
    <property type="match status" value="1"/>
</dbReference>
<dbReference type="GO" id="GO:0016887">
    <property type="term" value="F:ATP hydrolysis activity"/>
    <property type="evidence" value="ECO:0007669"/>
    <property type="project" value="InterPro"/>
</dbReference>
<feature type="binding site" evidence="11">
    <location>
        <position position="254"/>
    </location>
    <ligand>
        <name>ATP</name>
        <dbReference type="ChEBI" id="CHEBI:30616"/>
    </ligand>
</feature>
<dbReference type="InterPro" id="IPR019489">
    <property type="entry name" value="Clp_ATPase_C"/>
</dbReference>
<evidence type="ECO:0000256" key="10">
    <source>
        <dbReference type="ARBA" id="ARBA00082554"/>
    </source>
</evidence>
<feature type="binding site" evidence="11">
    <location>
        <position position="18"/>
    </location>
    <ligand>
        <name>ATP</name>
        <dbReference type="ChEBI" id="CHEBI:30616"/>
    </ligand>
</feature>
<sequence length="441" mass="49804">MSEMTPREIVHELDAHIIGQQKAKRSVAVALRNRWRRMQLDAGLRQEVTPKNILMIGPTGVGKTEIARRLAKLANAPFIKVEATKFTEVGYVGKEVEQIIRDLTDAAVKLTREQQMKKCRTLAEEAAEERVLDALLPKPKSEWDQETEDKSHTRQVFRKKLREGQLDDKEIEIDVSAPQIGVEIMSPPGMEEMTNQLQSLFQNMGQGQSKRKKLKIKDAYKQLVEEEAAKLVNQEDLKEQAIELVEQHGIVFLDEIDKICKRGETSGPDVSREGVQRDLLPLVEGCTVNTKHGMVKTDHILFIASGAFQMSKPSDLIPELQGRLPIRVELDALTASDFKRILTEPHASLTEQYVALMGTEGVSIEFTESGIDRIAQAAWQVNERTENIGARRLHTVMERLMEDISFEASDKSGSKFVIDAEYVDAHLDNLVQDEDLSRFIL</sequence>
<dbReference type="HAMAP" id="MF_00249">
    <property type="entry name" value="HslU"/>
    <property type="match status" value="1"/>
</dbReference>
<comment type="function">
    <text evidence="7 11">ATPase subunit of a proteasome-like degradation complex; this subunit has chaperone activity. The binding of ATP and its subsequent hydrolysis by HslU are essential for unfolding of protein substrates subsequently hydrolyzed by HslV. HslU recognizes the N-terminal part of its protein substrates and unfolds these before they are guided to HslV for hydrolysis.</text>
</comment>
<dbReference type="GO" id="GO:0043335">
    <property type="term" value="P:protein unfolding"/>
    <property type="evidence" value="ECO:0007669"/>
    <property type="project" value="UniProtKB-UniRule"/>
</dbReference>
<evidence type="ECO:0000256" key="6">
    <source>
        <dbReference type="ARBA" id="ARBA00023186"/>
    </source>
</evidence>
<evidence type="ECO:0000256" key="2">
    <source>
        <dbReference type="ARBA" id="ARBA00009771"/>
    </source>
</evidence>
<keyword evidence="3 11" id="KW-0963">Cytoplasm</keyword>
<dbReference type="GO" id="GO:0008233">
    <property type="term" value="F:peptidase activity"/>
    <property type="evidence" value="ECO:0007669"/>
    <property type="project" value="InterPro"/>
</dbReference>
<dbReference type="InterPro" id="IPR003593">
    <property type="entry name" value="AAA+_ATPase"/>
</dbReference>
<keyword evidence="13" id="KW-1185">Reference proteome</keyword>
<dbReference type="EMBL" id="UGYO01000001">
    <property type="protein sequence ID" value="SUI56515.1"/>
    <property type="molecule type" value="Genomic_DNA"/>
</dbReference>
<organism evidence="12 13">
    <name type="scientific">Shewanella algae</name>
    <dbReference type="NCBI Taxonomy" id="38313"/>
    <lineage>
        <taxon>Bacteria</taxon>
        <taxon>Pseudomonadati</taxon>
        <taxon>Pseudomonadota</taxon>
        <taxon>Gammaproteobacteria</taxon>
        <taxon>Alteromonadales</taxon>
        <taxon>Shewanellaceae</taxon>
        <taxon>Shewanella</taxon>
    </lineage>
</organism>
<dbReference type="Proteomes" id="UP000254069">
    <property type="component" value="Unassembled WGS sequence"/>
</dbReference>
<evidence type="ECO:0000256" key="9">
    <source>
        <dbReference type="ARBA" id="ARBA00070260"/>
    </source>
</evidence>
<evidence type="ECO:0000313" key="12">
    <source>
        <dbReference type="EMBL" id="SUI56515.1"/>
    </source>
</evidence>
<dbReference type="Pfam" id="PF07724">
    <property type="entry name" value="AAA_2"/>
    <property type="match status" value="1"/>
</dbReference>
<dbReference type="FunFam" id="3.40.50.300:FF:000213">
    <property type="entry name" value="ATP-dependent protease ATPase subunit HslU"/>
    <property type="match status" value="1"/>
</dbReference>
<comment type="subunit">
    <text evidence="8 11">A double ring-shaped homohexamer of HslV is capped on each side by a ring-shaped HslU homohexamer. The assembly of the HslU/HslV complex is dependent on binding of ATP.</text>
</comment>
<dbReference type="InterPro" id="IPR027417">
    <property type="entry name" value="P-loop_NTPase"/>
</dbReference>
<dbReference type="Pfam" id="PF00004">
    <property type="entry name" value="AAA"/>
    <property type="match status" value="1"/>
</dbReference>
<evidence type="ECO:0000256" key="7">
    <source>
        <dbReference type="ARBA" id="ARBA00054052"/>
    </source>
</evidence>
<evidence type="ECO:0000256" key="11">
    <source>
        <dbReference type="HAMAP-Rule" id="MF_00249"/>
    </source>
</evidence>
<dbReference type="GeneID" id="93807517"/>
<proteinExistence type="inferred from homology"/>
<keyword evidence="5 11" id="KW-0067">ATP-binding</keyword>
<evidence type="ECO:0000313" key="13">
    <source>
        <dbReference type="Proteomes" id="UP000254069"/>
    </source>
</evidence>
<dbReference type="InterPro" id="IPR050052">
    <property type="entry name" value="ATP-dep_Clp_protease_ClpX"/>
</dbReference>
<keyword evidence="6 11" id="KW-0143">Chaperone</keyword>
<dbReference type="GO" id="GO:0009376">
    <property type="term" value="C:HslUV protease complex"/>
    <property type="evidence" value="ECO:0007669"/>
    <property type="project" value="UniProtKB-UniRule"/>
</dbReference>
<evidence type="ECO:0000256" key="8">
    <source>
        <dbReference type="ARBA" id="ARBA00064434"/>
    </source>
</evidence>
<dbReference type="SMART" id="SM00382">
    <property type="entry name" value="AAA"/>
    <property type="match status" value="1"/>
</dbReference>
<evidence type="ECO:0000256" key="1">
    <source>
        <dbReference type="ARBA" id="ARBA00004496"/>
    </source>
</evidence>
<feature type="binding site" evidence="11">
    <location>
        <position position="391"/>
    </location>
    <ligand>
        <name>ATP</name>
        <dbReference type="ChEBI" id="CHEBI:30616"/>
    </ligand>
</feature>
<comment type="subcellular location">
    <subcellularLocation>
        <location evidence="1 11">Cytoplasm</location>
    </subcellularLocation>
</comment>
<dbReference type="CDD" id="cd19498">
    <property type="entry name" value="RecA-like_HslU"/>
    <property type="match status" value="1"/>
</dbReference>
<dbReference type="RefSeq" id="WP_025009254.1">
    <property type="nucleotide sequence ID" value="NZ_AP024609.1"/>
</dbReference>
<name>A0A379Z8D4_9GAMM</name>
<comment type="similarity">
    <text evidence="2 11">Belongs to the ClpX chaperone family. HslU subfamily.</text>
</comment>
<feature type="binding site" evidence="11">
    <location>
        <position position="319"/>
    </location>
    <ligand>
        <name>ATP</name>
        <dbReference type="ChEBI" id="CHEBI:30616"/>
    </ligand>
</feature>
<dbReference type="SMART" id="SM01086">
    <property type="entry name" value="ClpB_D2-small"/>
    <property type="match status" value="1"/>
</dbReference>
<dbReference type="Gene3D" id="3.40.50.300">
    <property type="entry name" value="P-loop containing nucleotide triphosphate hydrolases"/>
    <property type="match status" value="1"/>
</dbReference>
<evidence type="ECO:0000256" key="3">
    <source>
        <dbReference type="ARBA" id="ARBA00022490"/>
    </source>
</evidence>
<accession>A0A379Z8D4</accession>
<keyword evidence="4 11" id="KW-0547">Nucleotide-binding</keyword>
<reference evidence="12 13" key="1">
    <citation type="submission" date="2018-06" db="EMBL/GenBank/DDBJ databases">
        <authorList>
            <consortium name="Pathogen Informatics"/>
            <person name="Doyle S."/>
        </authorList>
    </citation>
    <scope>NUCLEOTIDE SEQUENCE [LARGE SCALE GENOMIC DNA]</scope>
    <source>
        <strain evidence="12 13">NCTC10738</strain>
    </source>
</reference>
<protein>
    <recommendedName>
        <fullName evidence="9 11">ATP-dependent protease ATPase subunit HslU</fullName>
    </recommendedName>
    <alternativeName>
        <fullName evidence="10 11">Unfoldase HslU</fullName>
    </alternativeName>
</protein>
<dbReference type="InterPro" id="IPR004491">
    <property type="entry name" value="HslU"/>
</dbReference>
<dbReference type="PANTHER" id="PTHR48102:SF3">
    <property type="entry name" value="ATP-DEPENDENT PROTEASE ATPASE SUBUNIT HSLU"/>
    <property type="match status" value="1"/>
</dbReference>
<dbReference type="PANTHER" id="PTHR48102">
    <property type="entry name" value="ATP-DEPENDENT CLP PROTEASE ATP-BINDING SUBUNIT CLPX-LIKE, MITOCHONDRIAL-RELATED"/>
    <property type="match status" value="1"/>
</dbReference>
<dbReference type="SUPFAM" id="SSF52540">
    <property type="entry name" value="P-loop containing nucleoside triphosphate hydrolases"/>
    <property type="match status" value="1"/>
</dbReference>
<dbReference type="NCBIfam" id="NF003544">
    <property type="entry name" value="PRK05201.1"/>
    <property type="match status" value="1"/>
</dbReference>
<evidence type="ECO:0000256" key="4">
    <source>
        <dbReference type="ARBA" id="ARBA00022741"/>
    </source>
</evidence>
<dbReference type="FunFam" id="1.10.8.60:FF:000027">
    <property type="entry name" value="ATP-dependent protease ATPase subunit HslU"/>
    <property type="match status" value="1"/>
</dbReference>
<dbReference type="NCBIfam" id="TIGR00390">
    <property type="entry name" value="hslU"/>
    <property type="match status" value="1"/>
</dbReference>
<dbReference type="AlphaFoldDB" id="A0A379Z8D4"/>
<dbReference type="FunFam" id="1.10.8.10:FF:000028">
    <property type="entry name" value="ATP-dependent protease ATPase subunit HslU"/>
    <property type="match status" value="1"/>
</dbReference>
<dbReference type="GO" id="GO:0005524">
    <property type="term" value="F:ATP binding"/>
    <property type="evidence" value="ECO:0007669"/>
    <property type="project" value="UniProtKB-UniRule"/>
</dbReference>
<dbReference type="GO" id="GO:0036402">
    <property type="term" value="F:proteasome-activating activity"/>
    <property type="evidence" value="ECO:0007669"/>
    <property type="project" value="UniProtKB-UniRule"/>
</dbReference>
<evidence type="ECO:0000256" key="5">
    <source>
        <dbReference type="ARBA" id="ARBA00022840"/>
    </source>
</evidence>
<gene>
    <name evidence="11 12" type="primary">hslU</name>
    <name evidence="12" type="ORF">NCTC10738_01162</name>
</gene>
<dbReference type="Gene3D" id="1.10.8.10">
    <property type="entry name" value="DNA helicase RuvA subunit, C-terminal domain"/>
    <property type="match status" value="2"/>
</dbReference>